<gene>
    <name evidence="6" type="ORF">TTHERM_01005250</name>
</gene>
<evidence type="ECO:0000256" key="1">
    <source>
        <dbReference type="ARBA" id="ARBA00022723"/>
    </source>
</evidence>
<evidence type="ECO:0000256" key="3">
    <source>
        <dbReference type="ARBA" id="ARBA00022833"/>
    </source>
</evidence>
<dbReference type="InterPro" id="IPR018957">
    <property type="entry name" value="Znf_C3HC4_RING-type"/>
</dbReference>
<name>Q22XS1_TETTS</name>
<evidence type="ECO:0000313" key="7">
    <source>
        <dbReference type="Proteomes" id="UP000009168"/>
    </source>
</evidence>
<dbReference type="GeneID" id="7834294"/>
<feature type="domain" description="RING-type" evidence="5">
    <location>
        <begin position="70"/>
        <end position="109"/>
    </location>
</feature>
<keyword evidence="3" id="KW-0862">Zinc</keyword>
<dbReference type="HOGENOM" id="CLU_2077807_0_0_1"/>
<reference evidence="7" key="1">
    <citation type="journal article" date="2006" name="PLoS Biol.">
        <title>Macronuclear genome sequence of the ciliate Tetrahymena thermophila, a model eukaryote.</title>
        <authorList>
            <person name="Eisen J.A."/>
            <person name="Coyne R.S."/>
            <person name="Wu M."/>
            <person name="Wu D."/>
            <person name="Thiagarajan M."/>
            <person name="Wortman J.R."/>
            <person name="Badger J.H."/>
            <person name="Ren Q."/>
            <person name="Amedeo P."/>
            <person name="Jones K.M."/>
            <person name="Tallon L.J."/>
            <person name="Delcher A.L."/>
            <person name="Salzberg S.L."/>
            <person name="Silva J.C."/>
            <person name="Haas B.J."/>
            <person name="Majoros W.H."/>
            <person name="Farzad M."/>
            <person name="Carlton J.M."/>
            <person name="Smith R.K. Jr."/>
            <person name="Garg J."/>
            <person name="Pearlman R.E."/>
            <person name="Karrer K.M."/>
            <person name="Sun L."/>
            <person name="Manning G."/>
            <person name="Elde N.C."/>
            <person name="Turkewitz A.P."/>
            <person name="Asai D.J."/>
            <person name="Wilkes D.E."/>
            <person name="Wang Y."/>
            <person name="Cai H."/>
            <person name="Collins K."/>
            <person name="Stewart B.A."/>
            <person name="Lee S.R."/>
            <person name="Wilamowska K."/>
            <person name="Weinberg Z."/>
            <person name="Ruzzo W.L."/>
            <person name="Wloga D."/>
            <person name="Gaertig J."/>
            <person name="Frankel J."/>
            <person name="Tsao C.-C."/>
            <person name="Gorovsky M.A."/>
            <person name="Keeling P.J."/>
            <person name="Waller R.F."/>
            <person name="Patron N.J."/>
            <person name="Cherry J.M."/>
            <person name="Stover N.A."/>
            <person name="Krieger C.J."/>
            <person name="del Toro C."/>
            <person name="Ryder H.F."/>
            <person name="Williamson S.C."/>
            <person name="Barbeau R.A."/>
            <person name="Hamilton E.P."/>
            <person name="Orias E."/>
        </authorList>
    </citation>
    <scope>NUCLEOTIDE SEQUENCE [LARGE SCALE GENOMIC DNA]</scope>
    <source>
        <strain evidence="7">SB210</strain>
    </source>
</reference>
<evidence type="ECO:0000256" key="2">
    <source>
        <dbReference type="ARBA" id="ARBA00022771"/>
    </source>
</evidence>
<dbReference type="AlphaFoldDB" id="Q22XS1"/>
<dbReference type="EMBL" id="GG662802">
    <property type="protein sequence ID" value="EAR90100.1"/>
    <property type="molecule type" value="Genomic_DNA"/>
</dbReference>
<dbReference type="SUPFAM" id="SSF57850">
    <property type="entry name" value="RING/U-box"/>
    <property type="match status" value="1"/>
</dbReference>
<evidence type="ECO:0000259" key="5">
    <source>
        <dbReference type="PROSITE" id="PS50089"/>
    </source>
</evidence>
<keyword evidence="7" id="KW-1185">Reference proteome</keyword>
<organism evidence="6 7">
    <name type="scientific">Tetrahymena thermophila (strain SB210)</name>
    <dbReference type="NCBI Taxonomy" id="312017"/>
    <lineage>
        <taxon>Eukaryota</taxon>
        <taxon>Sar</taxon>
        <taxon>Alveolata</taxon>
        <taxon>Ciliophora</taxon>
        <taxon>Intramacronucleata</taxon>
        <taxon>Oligohymenophorea</taxon>
        <taxon>Hymenostomatida</taxon>
        <taxon>Tetrahymenina</taxon>
        <taxon>Tetrahymenidae</taxon>
        <taxon>Tetrahymena</taxon>
    </lineage>
</organism>
<dbReference type="KEGG" id="tet:TTHERM_01005250"/>
<dbReference type="GO" id="GO:0008270">
    <property type="term" value="F:zinc ion binding"/>
    <property type="evidence" value="ECO:0007669"/>
    <property type="project" value="UniProtKB-KW"/>
</dbReference>
<evidence type="ECO:0000256" key="4">
    <source>
        <dbReference type="PROSITE-ProRule" id="PRU00175"/>
    </source>
</evidence>
<dbReference type="InParanoid" id="Q22XS1"/>
<keyword evidence="1" id="KW-0479">Metal-binding</keyword>
<protein>
    <submittedName>
        <fullName evidence="6">Zinc finger, C3HC4 type (RING finger) protein</fullName>
    </submittedName>
</protein>
<dbReference type="PROSITE" id="PS50089">
    <property type="entry name" value="ZF_RING_2"/>
    <property type="match status" value="1"/>
</dbReference>
<proteinExistence type="predicted"/>
<dbReference type="InterPro" id="IPR013083">
    <property type="entry name" value="Znf_RING/FYVE/PHD"/>
</dbReference>
<dbReference type="Gene3D" id="3.30.40.10">
    <property type="entry name" value="Zinc/RING finger domain, C3HC4 (zinc finger)"/>
    <property type="match status" value="1"/>
</dbReference>
<sequence length="118" mass="13808">MQNTKKSLNEDSSKNKLKINLNLNIEQNNQSINQCIVIVEKDGEFQQFYQTEEDKQKYMYDYYNSDNSNCSICYKKPLDPKINTPCGHQACSSCWSFWFNVNIFCPRCTKKCGPSYLS</sequence>
<dbReference type="RefSeq" id="XP_001010345.1">
    <property type="nucleotide sequence ID" value="XM_001010345.1"/>
</dbReference>
<dbReference type="Proteomes" id="UP000009168">
    <property type="component" value="Unassembled WGS sequence"/>
</dbReference>
<evidence type="ECO:0000313" key="6">
    <source>
        <dbReference type="EMBL" id="EAR90100.1"/>
    </source>
</evidence>
<dbReference type="InterPro" id="IPR001841">
    <property type="entry name" value="Znf_RING"/>
</dbReference>
<keyword evidence="2 4" id="KW-0863">Zinc-finger</keyword>
<accession>Q22XS1</accession>
<dbReference type="Pfam" id="PF00097">
    <property type="entry name" value="zf-C3HC4"/>
    <property type="match status" value="1"/>
</dbReference>